<organism evidence="1 2">
    <name type="scientific">Pluteus cervinus</name>
    <dbReference type="NCBI Taxonomy" id="181527"/>
    <lineage>
        <taxon>Eukaryota</taxon>
        <taxon>Fungi</taxon>
        <taxon>Dikarya</taxon>
        <taxon>Basidiomycota</taxon>
        <taxon>Agaricomycotina</taxon>
        <taxon>Agaricomycetes</taxon>
        <taxon>Agaricomycetidae</taxon>
        <taxon>Agaricales</taxon>
        <taxon>Pluteineae</taxon>
        <taxon>Pluteaceae</taxon>
        <taxon>Pluteus</taxon>
    </lineage>
</organism>
<name>A0ACD3AIZ2_9AGAR</name>
<dbReference type="EMBL" id="ML208445">
    <property type="protein sequence ID" value="TFK65194.1"/>
    <property type="molecule type" value="Genomic_DNA"/>
</dbReference>
<accession>A0ACD3AIZ2</accession>
<feature type="non-terminal residue" evidence="1">
    <location>
        <position position="102"/>
    </location>
</feature>
<sequence>SFKLDLPSRLRQRGIHDAFHASLLRVHVPNDDRLFPGRMETQVADFEGEKEFEWAVERVLSHSGTGTDSDFELKWKSGDITWLPYAKVREFNVLPAYFEVLG</sequence>
<keyword evidence="2" id="KW-1185">Reference proteome</keyword>
<evidence type="ECO:0000313" key="1">
    <source>
        <dbReference type="EMBL" id="TFK65194.1"/>
    </source>
</evidence>
<gene>
    <name evidence="1" type="ORF">BDN72DRAFT_750877</name>
</gene>
<feature type="non-terminal residue" evidence="1">
    <location>
        <position position="1"/>
    </location>
</feature>
<reference evidence="1 2" key="1">
    <citation type="journal article" date="2019" name="Nat. Ecol. Evol.">
        <title>Megaphylogeny resolves global patterns of mushroom evolution.</title>
        <authorList>
            <person name="Varga T."/>
            <person name="Krizsan K."/>
            <person name="Foldi C."/>
            <person name="Dima B."/>
            <person name="Sanchez-Garcia M."/>
            <person name="Sanchez-Ramirez S."/>
            <person name="Szollosi G.J."/>
            <person name="Szarkandi J.G."/>
            <person name="Papp V."/>
            <person name="Albert L."/>
            <person name="Andreopoulos W."/>
            <person name="Angelini C."/>
            <person name="Antonin V."/>
            <person name="Barry K.W."/>
            <person name="Bougher N.L."/>
            <person name="Buchanan P."/>
            <person name="Buyck B."/>
            <person name="Bense V."/>
            <person name="Catcheside P."/>
            <person name="Chovatia M."/>
            <person name="Cooper J."/>
            <person name="Damon W."/>
            <person name="Desjardin D."/>
            <person name="Finy P."/>
            <person name="Geml J."/>
            <person name="Haridas S."/>
            <person name="Hughes K."/>
            <person name="Justo A."/>
            <person name="Karasinski D."/>
            <person name="Kautmanova I."/>
            <person name="Kiss B."/>
            <person name="Kocsube S."/>
            <person name="Kotiranta H."/>
            <person name="LaButti K.M."/>
            <person name="Lechner B.E."/>
            <person name="Liimatainen K."/>
            <person name="Lipzen A."/>
            <person name="Lukacs Z."/>
            <person name="Mihaltcheva S."/>
            <person name="Morgado L.N."/>
            <person name="Niskanen T."/>
            <person name="Noordeloos M.E."/>
            <person name="Ohm R.A."/>
            <person name="Ortiz-Santana B."/>
            <person name="Ovrebo C."/>
            <person name="Racz N."/>
            <person name="Riley R."/>
            <person name="Savchenko A."/>
            <person name="Shiryaev A."/>
            <person name="Soop K."/>
            <person name="Spirin V."/>
            <person name="Szebenyi C."/>
            <person name="Tomsovsky M."/>
            <person name="Tulloss R.E."/>
            <person name="Uehling J."/>
            <person name="Grigoriev I.V."/>
            <person name="Vagvolgyi C."/>
            <person name="Papp T."/>
            <person name="Martin F.M."/>
            <person name="Miettinen O."/>
            <person name="Hibbett D.S."/>
            <person name="Nagy L.G."/>
        </authorList>
    </citation>
    <scope>NUCLEOTIDE SEQUENCE [LARGE SCALE GENOMIC DNA]</scope>
    <source>
        <strain evidence="1 2">NL-1719</strain>
    </source>
</reference>
<evidence type="ECO:0000313" key="2">
    <source>
        <dbReference type="Proteomes" id="UP000308600"/>
    </source>
</evidence>
<dbReference type="Proteomes" id="UP000308600">
    <property type="component" value="Unassembled WGS sequence"/>
</dbReference>
<protein>
    <submittedName>
        <fullName evidence="1">Uncharacterized protein</fullName>
    </submittedName>
</protein>
<proteinExistence type="predicted"/>